<dbReference type="KEGG" id="mlr:MELLADRAFT_85588"/>
<sequence length="51" mass="5693">MLNCRCPALLYTSIAKYEVSSHIYDMISSMNSIGSAGDAHIFSNLSYEFIQ</sequence>
<gene>
    <name evidence="1" type="ORF">MELLADRAFT_85588</name>
</gene>
<keyword evidence="2" id="KW-1185">Reference proteome</keyword>
<dbReference type="VEuPathDB" id="FungiDB:MELLADRAFT_85588"/>
<dbReference type="AlphaFoldDB" id="F4SD74"/>
<accession>F4SD74</accession>
<organism evidence="2">
    <name type="scientific">Melampsora larici-populina (strain 98AG31 / pathotype 3-4-7)</name>
    <name type="common">Poplar leaf rust fungus</name>
    <dbReference type="NCBI Taxonomy" id="747676"/>
    <lineage>
        <taxon>Eukaryota</taxon>
        <taxon>Fungi</taxon>
        <taxon>Dikarya</taxon>
        <taxon>Basidiomycota</taxon>
        <taxon>Pucciniomycotina</taxon>
        <taxon>Pucciniomycetes</taxon>
        <taxon>Pucciniales</taxon>
        <taxon>Melampsoraceae</taxon>
        <taxon>Melampsora</taxon>
    </lineage>
</organism>
<evidence type="ECO:0000313" key="2">
    <source>
        <dbReference type="Proteomes" id="UP000001072"/>
    </source>
</evidence>
<dbReference type="GeneID" id="18933893"/>
<name>F4SD74_MELLP</name>
<dbReference type="InParanoid" id="F4SD74"/>
<proteinExistence type="predicted"/>
<protein>
    <submittedName>
        <fullName evidence="1">Uncharacterized protein</fullName>
    </submittedName>
</protein>
<reference evidence="2" key="1">
    <citation type="journal article" date="2011" name="Proc. Natl. Acad. Sci. U.S.A.">
        <title>Obligate biotrophy features unraveled by the genomic analysis of rust fungi.</title>
        <authorList>
            <person name="Duplessis S."/>
            <person name="Cuomo C.A."/>
            <person name="Lin Y.-C."/>
            <person name="Aerts A."/>
            <person name="Tisserant E."/>
            <person name="Veneault-Fourrey C."/>
            <person name="Joly D.L."/>
            <person name="Hacquard S."/>
            <person name="Amselem J."/>
            <person name="Cantarel B.L."/>
            <person name="Chiu R."/>
            <person name="Coutinho P.M."/>
            <person name="Feau N."/>
            <person name="Field M."/>
            <person name="Frey P."/>
            <person name="Gelhaye E."/>
            <person name="Goldberg J."/>
            <person name="Grabherr M.G."/>
            <person name="Kodira C.D."/>
            <person name="Kohler A."/>
            <person name="Kuees U."/>
            <person name="Lindquist E.A."/>
            <person name="Lucas S.M."/>
            <person name="Mago R."/>
            <person name="Mauceli E."/>
            <person name="Morin E."/>
            <person name="Murat C."/>
            <person name="Pangilinan J.L."/>
            <person name="Park R."/>
            <person name="Pearson M."/>
            <person name="Quesneville H."/>
            <person name="Rouhier N."/>
            <person name="Sakthikumar S."/>
            <person name="Salamov A.A."/>
            <person name="Schmutz J."/>
            <person name="Selles B."/>
            <person name="Shapiro H."/>
            <person name="Tanguay P."/>
            <person name="Tuskan G.A."/>
            <person name="Henrissat B."/>
            <person name="Van de Peer Y."/>
            <person name="Rouze P."/>
            <person name="Ellis J.G."/>
            <person name="Dodds P.N."/>
            <person name="Schein J.E."/>
            <person name="Zhong S."/>
            <person name="Hamelin R.C."/>
            <person name="Grigoriev I.V."/>
            <person name="Szabo L.J."/>
            <person name="Martin F."/>
        </authorList>
    </citation>
    <scope>NUCLEOTIDE SEQUENCE [LARGE SCALE GENOMIC DNA]</scope>
    <source>
        <strain evidence="2">98AG31 / pathotype 3-4-7</strain>
    </source>
</reference>
<dbReference type="Proteomes" id="UP000001072">
    <property type="component" value="Unassembled WGS sequence"/>
</dbReference>
<dbReference type="RefSeq" id="XP_007419330.1">
    <property type="nucleotide sequence ID" value="XM_007419268.1"/>
</dbReference>
<dbReference type="EMBL" id="GL883239">
    <property type="protein sequence ID" value="EGF97409.1"/>
    <property type="molecule type" value="Genomic_DNA"/>
</dbReference>
<evidence type="ECO:0000313" key="1">
    <source>
        <dbReference type="EMBL" id="EGF97409.1"/>
    </source>
</evidence>
<dbReference type="HOGENOM" id="CLU_3106906_0_0_1"/>